<dbReference type="Proteomes" id="UP001055101">
    <property type="component" value="Unassembled WGS sequence"/>
</dbReference>
<evidence type="ECO:0000313" key="2">
    <source>
        <dbReference type="EMBL" id="GJE56987.1"/>
    </source>
</evidence>
<accession>A0ABQ4TQP3</accession>
<gene>
    <name evidence="2" type="ORF">EKPJFOCH_3497</name>
</gene>
<keyword evidence="3" id="KW-1185">Reference proteome</keyword>
<evidence type="ECO:0000313" key="3">
    <source>
        <dbReference type="Proteomes" id="UP001055101"/>
    </source>
</evidence>
<dbReference type="InterPro" id="IPR054189">
    <property type="entry name" value="DUF6894"/>
</dbReference>
<protein>
    <recommendedName>
        <fullName evidence="1">DUF6894 domain-containing protein</fullName>
    </recommendedName>
</protein>
<feature type="domain" description="DUF6894" evidence="1">
    <location>
        <begin position="14"/>
        <end position="81"/>
    </location>
</feature>
<sequence length="104" mass="11702">MCSRLSCVEPAIARFFFNVFDGTGTTDTDGTELIDWQQARREAIRMAGLILINEGDKLQSGNGWTMEVSDEAGLVLFQLEVRFMETPVVAMQTDDQVRSTLPRR</sequence>
<reference evidence="2" key="2">
    <citation type="submission" date="2021-08" db="EMBL/GenBank/DDBJ databases">
        <authorList>
            <person name="Tani A."/>
            <person name="Ola A."/>
            <person name="Ogura Y."/>
            <person name="Katsura K."/>
            <person name="Hayashi T."/>
        </authorList>
    </citation>
    <scope>NUCLEOTIDE SEQUENCE</scope>
    <source>
        <strain evidence="2">DSM 23674</strain>
    </source>
</reference>
<reference evidence="2" key="1">
    <citation type="journal article" date="2021" name="Front. Microbiol.">
        <title>Comprehensive Comparative Genomics and Phenotyping of Methylobacterium Species.</title>
        <authorList>
            <person name="Alessa O."/>
            <person name="Ogura Y."/>
            <person name="Fujitani Y."/>
            <person name="Takami H."/>
            <person name="Hayashi T."/>
            <person name="Sahin N."/>
            <person name="Tani A."/>
        </authorList>
    </citation>
    <scope>NUCLEOTIDE SEQUENCE</scope>
    <source>
        <strain evidence="2">DSM 23674</strain>
    </source>
</reference>
<dbReference type="RefSeq" id="WP_238232504.1">
    <property type="nucleotide sequence ID" value="NZ_BPRA01000016.1"/>
</dbReference>
<dbReference type="EMBL" id="BPRA01000016">
    <property type="protein sequence ID" value="GJE56987.1"/>
    <property type="molecule type" value="Genomic_DNA"/>
</dbReference>
<organism evidence="2 3">
    <name type="scientific">Methylobacterium thuringiense</name>
    <dbReference type="NCBI Taxonomy" id="1003091"/>
    <lineage>
        <taxon>Bacteria</taxon>
        <taxon>Pseudomonadati</taxon>
        <taxon>Pseudomonadota</taxon>
        <taxon>Alphaproteobacteria</taxon>
        <taxon>Hyphomicrobiales</taxon>
        <taxon>Methylobacteriaceae</taxon>
        <taxon>Methylobacterium</taxon>
    </lineage>
</organism>
<name>A0ABQ4TQP3_9HYPH</name>
<dbReference type="Pfam" id="PF21834">
    <property type="entry name" value="DUF6894"/>
    <property type="match status" value="1"/>
</dbReference>
<proteinExistence type="predicted"/>
<evidence type="ECO:0000259" key="1">
    <source>
        <dbReference type="Pfam" id="PF21834"/>
    </source>
</evidence>
<comment type="caution">
    <text evidence="2">The sequence shown here is derived from an EMBL/GenBank/DDBJ whole genome shotgun (WGS) entry which is preliminary data.</text>
</comment>